<keyword evidence="8" id="KW-1185">Reference proteome</keyword>
<dbReference type="PROSITE" id="PS00455">
    <property type="entry name" value="AMP_BINDING"/>
    <property type="match status" value="1"/>
</dbReference>
<comment type="caution">
    <text evidence="7">The sequence shown here is derived from an EMBL/GenBank/DDBJ whole genome shotgun (WGS) entry which is preliminary data.</text>
</comment>
<gene>
    <name evidence="7" type="ORF">EDC26_103361</name>
</gene>
<dbReference type="InterPro" id="IPR045851">
    <property type="entry name" value="AMP-bd_C_sf"/>
</dbReference>
<evidence type="ECO:0000313" key="7">
    <source>
        <dbReference type="EMBL" id="TCT09739.1"/>
    </source>
</evidence>
<dbReference type="InterPro" id="IPR025110">
    <property type="entry name" value="AMP-bd_C"/>
</dbReference>
<dbReference type="OrthoDB" id="9766486at2"/>
<name>A0A4R3MBV7_9BURK</name>
<evidence type="ECO:0000259" key="5">
    <source>
        <dbReference type="Pfam" id="PF00501"/>
    </source>
</evidence>
<dbReference type="RefSeq" id="WP_132580583.1">
    <property type="nucleotide sequence ID" value="NZ_SMAJ01000003.1"/>
</dbReference>
<dbReference type="PANTHER" id="PTHR43859:SF4">
    <property type="entry name" value="BUTANOATE--COA LIGASE AAE1-RELATED"/>
    <property type="match status" value="1"/>
</dbReference>
<dbReference type="NCBIfam" id="NF005426">
    <property type="entry name" value="PRK07008.1"/>
    <property type="match status" value="1"/>
</dbReference>
<feature type="domain" description="AMP-binding enzyme C-terminal" evidence="6">
    <location>
        <begin position="448"/>
        <end position="523"/>
    </location>
</feature>
<protein>
    <submittedName>
        <fullName evidence="7">Fatty-acyl-CoA synthase</fullName>
    </submittedName>
</protein>
<dbReference type="Gene3D" id="3.40.50.12780">
    <property type="entry name" value="N-terminal domain of ligase-like"/>
    <property type="match status" value="1"/>
</dbReference>
<dbReference type="GO" id="GO:0006631">
    <property type="term" value="P:fatty acid metabolic process"/>
    <property type="evidence" value="ECO:0007669"/>
    <property type="project" value="UniProtKB-KW"/>
</dbReference>
<evidence type="ECO:0000256" key="3">
    <source>
        <dbReference type="ARBA" id="ARBA00022832"/>
    </source>
</evidence>
<dbReference type="InterPro" id="IPR000873">
    <property type="entry name" value="AMP-dep_synth/lig_dom"/>
</dbReference>
<dbReference type="Pfam" id="PF13193">
    <property type="entry name" value="AMP-binding_C"/>
    <property type="match status" value="1"/>
</dbReference>
<dbReference type="Gene3D" id="3.30.300.30">
    <property type="match status" value="1"/>
</dbReference>
<evidence type="ECO:0000313" key="8">
    <source>
        <dbReference type="Proteomes" id="UP000295525"/>
    </source>
</evidence>
<evidence type="ECO:0000259" key="6">
    <source>
        <dbReference type="Pfam" id="PF13193"/>
    </source>
</evidence>
<dbReference type="GO" id="GO:0016874">
    <property type="term" value="F:ligase activity"/>
    <property type="evidence" value="ECO:0007669"/>
    <property type="project" value="UniProtKB-KW"/>
</dbReference>
<keyword evidence="3" id="KW-0276">Fatty acid metabolism</keyword>
<dbReference type="InterPro" id="IPR020845">
    <property type="entry name" value="AMP-binding_CS"/>
</dbReference>
<accession>A0A4R3MBV7</accession>
<dbReference type="FunFam" id="3.30.300.30:FF:000008">
    <property type="entry name" value="2,3-dihydroxybenzoate-AMP ligase"/>
    <property type="match status" value="1"/>
</dbReference>
<comment type="similarity">
    <text evidence="1">Belongs to the ATP-dependent AMP-binding enzyme family.</text>
</comment>
<dbReference type="CDD" id="cd12119">
    <property type="entry name" value="ttLC_FACS_AlkK_like"/>
    <property type="match status" value="1"/>
</dbReference>
<dbReference type="SUPFAM" id="SSF56801">
    <property type="entry name" value="Acetyl-CoA synthetase-like"/>
    <property type="match status" value="1"/>
</dbReference>
<evidence type="ECO:0000256" key="4">
    <source>
        <dbReference type="ARBA" id="ARBA00023098"/>
    </source>
</evidence>
<evidence type="ECO:0000256" key="2">
    <source>
        <dbReference type="ARBA" id="ARBA00022598"/>
    </source>
</evidence>
<keyword evidence="2" id="KW-0436">Ligase</keyword>
<evidence type="ECO:0000256" key="1">
    <source>
        <dbReference type="ARBA" id="ARBA00006432"/>
    </source>
</evidence>
<dbReference type="InterPro" id="IPR042099">
    <property type="entry name" value="ANL_N_sf"/>
</dbReference>
<dbReference type="AlphaFoldDB" id="A0A4R3MBV7"/>
<sequence>MMEMGTMMNQPLLISSIIRYAARYAATQEVVSHLGSGHMHRYTYAQCEQRARMLASALERSGLARGERVGTLAWNSYRHLEIYYAASGMGAVCHTINPRLHVDQIAFIINDANDRRVFFDAAFLPLVQVLADRCKAVQEWILLEDTTAAADAAQFKARAYEPLVQEGDAQYAWPSFDENAAAGLCYTSGTTGNPKGVLYSHRSTVLHAYAASLPNAMGISVQEVVAPLVPMFHVNAWGLPYTAPMNGAKLVLPGAQLDGETLYNLFEAEGVTFSAGVPSVWQGVLAHIHKIDGHFSSFRRVVIGGSACSASMIADFETFGVTVRHAWGMTEVSPLGTVCVPMPKHQALSDAQQAAIAARQGRALFGIDMRIADDQGKELPWDGKTFGNLEVRGNWVLDSYFGSGKSALSHGWFGTGDVATIDADGYLLITDRSKDVIKSGGEWISSIEIENIAMAHPSVFLAACVAAAHPKWDERPILVVVKKPGEQVDAAQLLQFFQGKVAKWWLPDAVVFIDEMPLTATGKMQKRVLRERYRDYLQNGAQTGHAE</sequence>
<dbReference type="NCBIfam" id="NF004837">
    <property type="entry name" value="PRK06187.1"/>
    <property type="match status" value="1"/>
</dbReference>
<organism evidence="7 8">
    <name type="scientific">Paralcaligenes ureilyticus</name>
    <dbReference type="NCBI Taxonomy" id="627131"/>
    <lineage>
        <taxon>Bacteria</taxon>
        <taxon>Pseudomonadati</taxon>
        <taxon>Pseudomonadota</taxon>
        <taxon>Betaproteobacteria</taxon>
        <taxon>Burkholderiales</taxon>
        <taxon>Alcaligenaceae</taxon>
        <taxon>Paralcaligenes</taxon>
    </lineage>
</organism>
<dbReference type="PANTHER" id="PTHR43859">
    <property type="entry name" value="ACYL-ACTIVATING ENZYME"/>
    <property type="match status" value="1"/>
</dbReference>
<keyword evidence="4" id="KW-0443">Lipid metabolism</keyword>
<proteinExistence type="inferred from homology"/>
<feature type="domain" description="AMP-dependent synthetase/ligase" evidence="5">
    <location>
        <begin position="23"/>
        <end position="401"/>
    </location>
</feature>
<dbReference type="Pfam" id="PF00501">
    <property type="entry name" value="AMP-binding"/>
    <property type="match status" value="1"/>
</dbReference>
<dbReference type="EMBL" id="SMAJ01000003">
    <property type="protein sequence ID" value="TCT09739.1"/>
    <property type="molecule type" value="Genomic_DNA"/>
</dbReference>
<reference evidence="7 8" key="1">
    <citation type="submission" date="2019-03" db="EMBL/GenBank/DDBJ databases">
        <title>Genomic Encyclopedia of Type Strains, Phase IV (KMG-IV): sequencing the most valuable type-strain genomes for metagenomic binning, comparative biology and taxonomic classification.</title>
        <authorList>
            <person name="Goeker M."/>
        </authorList>
    </citation>
    <scope>NUCLEOTIDE SEQUENCE [LARGE SCALE GENOMIC DNA]</scope>
    <source>
        <strain evidence="7 8">DSM 24591</strain>
    </source>
</reference>
<dbReference type="Proteomes" id="UP000295525">
    <property type="component" value="Unassembled WGS sequence"/>
</dbReference>